<dbReference type="eggNOG" id="ENOG502R82D">
    <property type="taxonomic scope" value="Eukaryota"/>
</dbReference>
<dbReference type="GO" id="GO:0016433">
    <property type="term" value="F:rRNA (adenine) methyltransferase activity"/>
    <property type="evidence" value="ECO:0007669"/>
    <property type="project" value="UniProtKB-UniRule"/>
</dbReference>
<comment type="function">
    <text evidence="4">S-adenosyl-L-methionine-dependent methyltransferase that specifically methylates the N(1) position of an adenine present in helix 65 in 25S rRNA.</text>
</comment>
<keyword evidence="1 4" id="KW-0489">Methyltransferase</keyword>
<dbReference type="PANTHER" id="PTHR21008:SF1">
    <property type="entry name" value="25S RRNA (ADENINE(2142)-N(1))-METHYLTRANSFERASE"/>
    <property type="match status" value="1"/>
</dbReference>
<evidence type="ECO:0000313" key="6">
    <source>
        <dbReference type="EMBL" id="EMF12090.1"/>
    </source>
</evidence>
<dbReference type="RefSeq" id="XP_016760211.1">
    <property type="nucleotide sequence ID" value="XM_016908971.1"/>
</dbReference>
<comment type="similarity">
    <text evidence="4">Belongs to the BMT2 family.</text>
</comment>
<accession>N1QJV4</accession>
<evidence type="ECO:0000256" key="3">
    <source>
        <dbReference type="ARBA" id="ARBA00022691"/>
    </source>
</evidence>
<dbReference type="EC" id="2.1.1.-" evidence="4"/>
<keyword evidence="7" id="KW-1185">Reference proteome</keyword>
<dbReference type="Proteomes" id="UP000016931">
    <property type="component" value="Unassembled WGS sequence"/>
</dbReference>
<feature type="binding site" evidence="4">
    <location>
        <position position="119"/>
    </location>
    <ligand>
        <name>S-adenosyl-L-methionine</name>
        <dbReference type="ChEBI" id="CHEBI:59789"/>
    </ligand>
</feature>
<dbReference type="HOGENOM" id="CLU_041583_1_0_1"/>
<dbReference type="STRING" id="692275.N1QJV4"/>
<feature type="compositionally biased region" description="Basic residues" evidence="5">
    <location>
        <begin position="1"/>
        <end position="12"/>
    </location>
</feature>
<evidence type="ECO:0000256" key="2">
    <source>
        <dbReference type="ARBA" id="ARBA00022679"/>
    </source>
</evidence>
<sequence>MGVHNHSKKSKARLQAGRPPTAKLTKKKSSKATQKIIVAFHQLNKDLATARSNSDSATIASIENKMKALGGLKAYQAASIQGQSADRGGDSSLVLMKWLAPLKLELSALDQKFKMLEVGALSTKNACSKSGLFDVTHIDLNSQAKGILKQDFMERALPALEADDDKFDMISLSLVLNFVPSSAGRGEMLRRTTKFLRQPRRSRTSDAYLTDYRATLFLVLPASCVLNSRYFNDERLTLIMDSLGYCLLQRKETRKLVYYLWQWRDEPAPMEEQKFAKIKVREGGGMNNFWVELKPDE</sequence>
<dbReference type="PANTHER" id="PTHR21008">
    <property type="entry name" value="S-ADENOSYLMETHIONINE SENSOR UPSTREAM OF MTORC1-RELATED"/>
    <property type="match status" value="1"/>
</dbReference>
<feature type="binding site" evidence="4">
    <location>
        <position position="139"/>
    </location>
    <ligand>
        <name>S-adenosyl-L-methionine</name>
        <dbReference type="ChEBI" id="CHEBI:59789"/>
    </ligand>
</feature>
<dbReference type="EMBL" id="KB456265">
    <property type="protein sequence ID" value="EMF12090.1"/>
    <property type="molecule type" value="Genomic_DNA"/>
</dbReference>
<organism evidence="6 7">
    <name type="scientific">Sphaerulina musiva (strain SO2202)</name>
    <name type="common">Poplar stem canker fungus</name>
    <name type="synonym">Septoria musiva</name>
    <dbReference type="NCBI Taxonomy" id="692275"/>
    <lineage>
        <taxon>Eukaryota</taxon>
        <taxon>Fungi</taxon>
        <taxon>Dikarya</taxon>
        <taxon>Ascomycota</taxon>
        <taxon>Pezizomycotina</taxon>
        <taxon>Dothideomycetes</taxon>
        <taxon>Dothideomycetidae</taxon>
        <taxon>Mycosphaerellales</taxon>
        <taxon>Mycosphaerellaceae</taxon>
        <taxon>Sphaerulina</taxon>
    </lineage>
</organism>
<proteinExistence type="inferred from homology"/>
<evidence type="ECO:0000256" key="5">
    <source>
        <dbReference type="SAM" id="MobiDB-lite"/>
    </source>
</evidence>
<keyword evidence="2 4" id="KW-0808">Transferase</keyword>
<dbReference type="InterPro" id="IPR021867">
    <property type="entry name" value="Bmt2/SAMTOR"/>
</dbReference>
<evidence type="ECO:0000256" key="1">
    <source>
        <dbReference type="ARBA" id="ARBA00022603"/>
    </source>
</evidence>
<gene>
    <name evidence="6" type="ORF">SEPMUDRAFT_45510</name>
</gene>
<dbReference type="AlphaFoldDB" id="N1QJV4"/>
<dbReference type="GeneID" id="27906108"/>
<dbReference type="OMA" id="FHRTSKW"/>
<dbReference type="Pfam" id="PF11968">
    <property type="entry name" value="Bmt2"/>
    <property type="match status" value="1"/>
</dbReference>
<feature type="region of interest" description="Disordered" evidence="5">
    <location>
        <begin position="1"/>
        <end position="29"/>
    </location>
</feature>
<evidence type="ECO:0000256" key="4">
    <source>
        <dbReference type="HAMAP-Rule" id="MF_03044"/>
    </source>
</evidence>
<dbReference type="OrthoDB" id="5954793at2759"/>
<protein>
    <recommendedName>
        <fullName evidence="4">25S rRNA adenine-N(1) methyltransferase</fullName>
        <ecNumber evidence="4">2.1.1.-</ecNumber>
    </recommendedName>
</protein>
<name>N1QJV4_SPHMS</name>
<dbReference type="GO" id="GO:0005730">
    <property type="term" value="C:nucleolus"/>
    <property type="evidence" value="ECO:0007669"/>
    <property type="project" value="UniProtKB-SubCell"/>
</dbReference>
<keyword evidence="3 4" id="KW-0949">S-adenosyl-L-methionine</keyword>
<comment type="subcellular location">
    <subcellularLocation>
        <location evidence="4">Nucleus</location>
        <location evidence="4">Nucleolus</location>
    </subcellularLocation>
</comment>
<reference evidence="6 7" key="1">
    <citation type="journal article" date="2012" name="PLoS Pathog.">
        <title>Diverse lifestyles and strategies of plant pathogenesis encoded in the genomes of eighteen Dothideomycetes fungi.</title>
        <authorList>
            <person name="Ohm R.A."/>
            <person name="Feau N."/>
            <person name="Henrissat B."/>
            <person name="Schoch C.L."/>
            <person name="Horwitz B.A."/>
            <person name="Barry K.W."/>
            <person name="Condon B.J."/>
            <person name="Copeland A.C."/>
            <person name="Dhillon B."/>
            <person name="Glaser F."/>
            <person name="Hesse C.N."/>
            <person name="Kosti I."/>
            <person name="LaButti K."/>
            <person name="Lindquist E.A."/>
            <person name="Lucas S."/>
            <person name="Salamov A.A."/>
            <person name="Bradshaw R.E."/>
            <person name="Ciuffetti L."/>
            <person name="Hamelin R.C."/>
            <person name="Kema G.H.J."/>
            <person name="Lawrence C."/>
            <person name="Scott J.A."/>
            <person name="Spatafora J.W."/>
            <person name="Turgeon B.G."/>
            <person name="de Wit P.J.G.M."/>
            <person name="Zhong S."/>
            <person name="Goodwin S.B."/>
            <person name="Grigoriev I.V."/>
        </authorList>
    </citation>
    <scope>NUCLEOTIDE SEQUENCE [LARGE SCALE GENOMIC DNA]</scope>
    <source>
        <strain evidence="6 7">SO2202</strain>
    </source>
</reference>
<dbReference type="HAMAP" id="MF_03044">
    <property type="entry name" value="BMT2"/>
    <property type="match status" value="1"/>
</dbReference>
<evidence type="ECO:0000313" key="7">
    <source>
        <dbReference type="Proteomes" id="UP000016931"/>
    </source>
</evidence>
<keyword evidence="4" id="KW-0539">Nucleus</keyword>